<dbReference type="Proteomes" id="UP001428290">
    <property type="component" value="Unassembled WGS sequence"/>
</dbReference>
<feature type="compositionally biased region" description="Basic and acidic residues" evidence="1">
    <location>
        <begin position="110"/>
        <end position="123"/>
    </location>
</feature>
<feature type="domain" description="CSD" evidence="2">
    <location>
        <begin position="4"/>
        <end position="67"/>
    </location>
</feature>
<dbReference type="InterPro" id="IPR002059">
    <property type="entry name" value="CSP_DNA-bd"/>
</dbReference>
<evidence type="ECO:0000313" key="4">
    <source>
        <dbReference type="Proteomes" id="UP001428290"/>
    </source>
</evidence>
<evidence type="ECO:0000259" key="2">
    <source>
        <dbReference type="PROSITE" id="PS51857"/>
    </source>
</evidence>
<dbReference type="PANTHER" id="PTHR11544">
    <property type="entry name" value="COLD SHOCK DOMAIN CONTAINING PROTEINS"/>
    <property type="match status" value="1"/>
</dbReference>
<feature type="region of interest" description="Disordered" evidence="1">
    <location>
        <begin position="96"/>
        <end position="129"/>
    </location>
</feature>
<dbReference type="InterPro" id="IPR011129">
    <property type="entry name" value="CSD"/>
</dbReference>
<dbReference type="SMART" id="SM00357">
    <property type="entry name" value="CSP"/>
    <property type="match status" value="1"/>
</dbReference>
<name>A0ABP9WYV2_9CHLR</name>
<keyword evidence="4" id="KW-1185">Reference proteome</keyword>
<protein>
    <recommendedName>
        <fullName evidence="2">CSD domain-containing protein</fullName>
    </recommendedName>
</protein>
<dbReference type="CDD" id="cd04458">
    <property type="entry name" value="CSP_CDS"/>
    <property type="match status" value="1"/>
</dbReference>
<dbReference type="InterPro" id="IPR050181">
    <property type="entry name" value="Cold_shock_domain"/>
</dbReference>
<evidence type="ECO:0000313" key="3">
    <source>
        <dbReference type="EMBL" id="GAA5527231.1"/>
    </source>
</evidence>
<dbReference type="Pfam" id="PF00313">
    <property type="entry name" value="CSD"/>
    <property type="match status" value="1"/>
</dbReference>
<dbReference type="PROSITE" id="PS51857">
    <property type="entry name" value="CSD_2"/>
    <property type="match status" value="1"/>
</dbReference>
<proteinExistence type="predicted"/>
<dbReference type="InterPro" id="IPR012340">
    <property type="entry name" value="NA-bd_OB-fold"/>
</dbReference>
<accession>A0ABP9WYV2</accession>
<sequence length="197" mass="22038">MNERSTGTVAWFDPEKSYGFITTHAGTSLFVHRRALGDGRRWLVEGEEVSFVVVRGMKGDEANEVLVTSALPPTPRIRAYEQREAGGYSCERSFERRDRFGSARPSQNGQRREWSNGPRERNRTFSGNAPTGVLSARVDYIDPQGRFMFVALSDNHGDAYVHSTLFNHVSNRVQVGDTVRVSVSASDRGLRANSLEL</sequence>
<evidence type="ECO:0000256" key="1">
    <source>
        <dbReference type="SAM" id="MobiDB-lite"/>
    </source>
</evidence>
<reference evidence="3 4" key="1">
    <citation type="submission" date="2024-02" db="EMBL/GenBank/DDBJ databases">
        <title>Herpetosiphon gulosus NBRC 112829.</title>
        <authorList>
            <person name="Ichikawa N."/>
            <person name="Katano-Makiyama Y."/>
            <person name="Hidaka K."/>
        </authorList>
    </citation>
    <scope>NUCLEOTIDE SEQUENCE [LARGE SCALE GENOMIC DNA]</scope>
    <source>
        <strain evidence="3 4">NBRC 112829</strain>
    </source>
</reference>
<organism evidence="3 4">
    <name type="scientific">Herpetosiphon gulosus</name>
    <dbReference type="NCBI Taxonomy" id="1973496"/>
    <lineage>
        <taxon>Bacteria</taxon>
        <taxon>Bacillati</taxon>
        <taxon>Chloroflexota</taxon>
        <taxon>Chloroflexia</taxon>
        <taxon>Herpetosiphonales</taxon>
        <taxon>Herpetosiphonaceae</taxon>
        <taxon>Herpetosiphon</taxon>
    </lineage>
</organism>
<comment type="caution">
    <text evidence="3">The sequence shown here is derived from an EMBL/GenBank/DDBJ whole genome shotgun (WGS) entry which is preliminary data.</text>
</comment>
<dbReference type="EMBL" id="BAABRU010000003">
    <property type="protein sequence ID" value="GAA5527231.1"/>
    <property type="molecule type" value="Genomic_DNA"/>
</dbReference>
<gene>
    <name evidence="3" type="ORF">Hgul01_01015</name>
</gene>
<dbReference type="PRINTS" id="PR00050">
    <property type="entry name" value="COLDSHOCK"/>
</dbReference>
<dbReference type="Gene3D" id="2.40.50.140">
    <property type="entry name" value="Nucleic acid-binding proteins"/>
    <property type="match status" value="1"/>
</dbReference>
<dbReference type="SUPFAM" id="SSF50249">
    <property type="entry name" value="Nucleic acid-binding proteins"/>
    <property type="match status" value="1"/>
</dbReference>